<name>A0ABQ9X4G4_9EUKA</name>
<keyword evidence="2" id="KW-1185">Reference proteome</keyword>
<protein>
    <recommendedName>
        <fullName evidence="3">HAT C-terminal dimerisation domain-containing protein</fullName>
    </recommendedName>
</protein>
<evidence type="ECO:0000313" key="2">
    <source>
        <dbReference type="Proteomes" id="UP001281761"/>
    </source>
</evidence>
<dbReference type="Proteomes" id="UP001281761">
    <property type="component" value="Unassembled WGS sequence"/>
</dbReference>
<gene>
    <name evidence="1" type="ORF">BLNAU_19894</name>
</gene>
<organism evidence="1 2">
    <name type="scientific">Blattamonas nauphoetae</name>
    <dbReference type="NCBI Taxonomy" id="2049346"/>
    <lineage>
        <taxon>Eukaryota</taxon>
        <taxon>Metamonada</taxon>
        <taxon>Preaxostyla</taxon>
        <taxon>Oxymonadida</taxon>
        <taxon>Blattamonas</taxon>
    </lineage>
</organism>
<sequence length="104" mass="11986">MKSSYQRHFKYTPRTSSQILTLLLSNELFRSDLAMLPILQEIQTIACTSVETERTFSLLHHTQRDDRTRMLYDHLQILARISVNSPPELTNADISAINALLNKV</sequence>
<evidence type="ECO:0008006" key="3">
    <source>
        <dbReference type="Google" id="ProtNLM"/>
    </source>
</evidence>
<proteinExistence type="predicted"/>
<comment type="caution">
    <text evidence="1">The sequence shown here is derived from an EMBL/GenBank/DDBJ whole genome shotgun (WGS) entry which is preliminary data.</text>
</comment>
<accession>A0ABQ9X4G4</accession>
<dbReference type="EMBL" id="JARBJD010000269">
    <property type="protein sequence ID" value="KAK2945205.1"/>
    <property type="molecule type" value="Genomic_DNA"/>
</dbReference>
<evidence type="ECO:0000313" key="1">
    <source>
        <dbReference type="EMBL" id="KAK2945205.1"/>
    </source>
</evidence>
<reference evidence="1 2" key="1">
    <citation type="journal article" date="2022" name="bioRxiv">
        <title>Genomics of Preaxostyla Flagellates Illuminates Evolutionary Transitions and the Path Towards Mitochondrial Loss.</title>
        <authorList>
            <person name="Novak L.V.F."/>
            <person name="Treitli S.C."/>
            <person name="Pyrih J."/>
            <person name="Halakuc P."/>
            <person name="Pipaliya S.V."/>
            <person name="Vacek V."/>
            <person name="Brzon O."/>
            <person name="Soukal P."/>
            <person name="Eme L."/>
            <person name="Dacks J.B."/>
            <person name="Karnkowska A."/>
            <person name="Elias M."/>
            <person name="Hampl V."/>
        </authorList>
    </citation>
    <scope>NUCLEOTIDE SEQUENCE [LARGE SCALE GENOMIC DNA]</scope>
    <source>
        <strain evidence="1">NAU3</strain>
        <tissue evidence="1">Gut</tissue>
    </source>
</reference>